<dbReference type="RefSeq" id="WP_251741566.1">
    <property type="nucleotide sequence ID" value="NZ_JBHUOJ010000001.1"/>
</dbReference>
<dbReference type="EMBL" id="JBHUOJ010000001">
    <property type="protein sequence ID" value="MFD2831752.1"/>
    <property type="molecule type" value="Genomic_DNA"/>
</dbReference>
<reference evidence="3" key="1">
    <citation type="journal article" date="2019" name="Int. J. Syst. Evol. Microbiol.">
        <title>The Global Catalogue of Microorganisms (GCM) 10K type strain sequencing project: providing services to taxonomists for standard genome sequencing and annotation.</title>
        <authorList>
            <consortium name="The Broad Institute Genomics Platform"/>
            <consortium name="The Broad Institute Genome Sequencing Center for Infectious Disease"/>
            <person name="Wu L."/>
            <person name="Ma J."/>
        </authorList>
    </citation>
    <scope>NUCLEOTIDE SEQUENCE [LARGE SCALE GENOMIC DNA]</scope>
    <source>
        <strain evidence="3">KCTC 52925</strain>
    </source>
</reference>
<accession>A0ABW5X0C0</accession>
<feature type="domain" description="Multi-ubiquitin" evidence="1">
    <location>
        <begin position="14"/>
        <end position="80"/>
    </location>
</feature>
<evidence type="ECO:0000313" key="3">
    <source>
        <dbReference type="Proteomes" id="UP001597438"/>
    </source>
</evidence>
<comment type="caution">
    <text evidence="2">The sequence shown here is derived from an EMBL/GenBank/DDBJ whole genome shotgun (WGS) entry which is preliminary data.</text>
</comment>
<protein>
    <submittedName>
        <fullName evidence="2">Multiubiquitin domain-containing protein</fullName>
    </submittedName>
</protein>
<dbReference type="Pfam" id="PF14452">
    <property type="entry name" value="Multi_ubiq"/>
    <property type="match status" value="1"/>
</dbReference>
<evidence type="ECO:0000259" key="1">
    <source>
        <dbReference type="Pfam" id="PF14452"/>
    </source>
</evidence>
<gene>
    <name evidence="2" type="ORF">ACFSYS_00540</name>
</gene>
<organism evidence="2 3">
    <name type="scientific">Christiangramia antarctica</name>
    <dbReference type="NCBI Taxonomy" id="2058158"/>
    <lineage>
        <taxon>Bacteria</taxon>
        <taxon>Pseudomonadati</taxon>
        <taxon>Bacteroidota</taxon>
        <taxon>Flavobacteriia</taxon>
        <taxon>Flavobacteriales</taxon>
        <taxon>Flavobacteriaceae</taxon>
        <taxon>Christiangramia</taxon>
    </lineage>
</organism>
<dbReference type="Proteomes" id="UP001597438">
    <property type="component" value="Unassembled WGS sequence"/>
</dbReference>
<name>A0ABW5X0C0_9FLAO</name>
<sequence>MVSNLTKDEKTKKVTIIVNGTPHEEEKNNLTYDEVVTLAFPDFPQHPERTYSVTYERGQGNKPTGILSPGGKVRVKEGMTYKVKHTGQS</sequence>
<proteinExistence type="predicted"/>
<evidence type="ECO:0000313" key="2">
    <source>
        <dbReference type="EMBL" id="MFD2831752.1"/>
    </source>
</evidence>
<dbReference type="InterPro" id="IPR027802">
    <property type="entry name" value="Multi-ubiquitin_dom"/>
</dbReference>
<keyword evidence="3" id="KW-1185">Reference proteome</keyword>